<evidence type="ECO:0000313" key="3">
    <source>
        <dbReference type="EMBL" id="MFC3440021.1"/>
    </source>
</evidence>
<feature type="domain" description="Tyr recombinase" evidence="2">
    <location>
        <begin position="123"/>
        <end position="365"/>
    </location>
</feature>
<dbReference type="SUPFAM" id="SSF56349">
    <property type="entry name" value="DNA breaking-rejoining enzymes"/>
    <property type="match status" value="1"/>
</dbReference>
<dbReference type="Gene3D" id="1.10.443.10">
    <property type="entry name" value="Intergrase catalytic core"/>
    <property type="match status" value="1"/>
</dbReference>
<dbReference type="PROSITE" id="PS51898">
    <property type="entry name" value="TYR_RECOMBINASE"/>
    <property type="match status" value="1"/>
</dbReference>
<protein>
    <recommendedName>
        <fullName evidence="2">Tyr recombinase domain-containing protein</fullName>
    </recommendedName>
</protein>
<evidence type="ECO:0000256" key="1">
    <source>
        <dbReference type="ARBA" id="ARBA00023172"/>
    </source>
</evidence>
<dbReference type="EMBL" id="JBHRVU010000004">
    <property type="protein sequence ID" value="MFC3440021.1"/>
    <property type="molecule type" value="Genomic_DNA"/>
</dbReference>
<comment type="caution">
    <text evidence="3">The sequence shown here is derived from an EMBL/GenBank/DDBJ whole genome shotgun (WGS) entry which is preliminary data.</text>
</comment>
<sequence length="424" mass="48136">MRKISVGTLNDEAYILKSWMSFLIKQNVNLVDASNYTISDFYEYLKEKGIGERRLARTIDVIFKFYVHSSSSYDEYRGMVADPLNGLDGPGFPISVEIAYKRDKGRLVPRYVCAVKIDRSGGSLPRPTPDEEQVDAVLTKLNAMTSTSEMKFMRWLMAGWMYYSTLRCGGVAQVSVPSIADALAEHGVVTEGGDPYDLENASDEQKAIITEKVSELRKKGFTFISVIVIEKGRKKRKVPLPLDHLEYNLHYIWNIRPDFVRKIKDDCLFLSRKTGRGYQPNSIGNMINAAFKEAKVPGSAHRLRAACLERLTREAFFRHMAMHGSAWDRKMVLMEIAEVAGHARIKTLRRYLNRLVAQFSRHAGSPILVRDAALASKFRGLLKRMERDNQLAASLATFLDVHQIEPEDQFVAAGITNELKRIKF</sequence>
<keyword evidence="4" id="KW-1185">Reference proteome</keyword>
<proteinExistence type="predicted"/>
<dbReference type="CDD" id="cd00397">
    <property type="entry name" value="DNA_BRE_C"/>
    <property type="match status" value="1"/>
</dbReference>
<dbReference type="RefSeq" id="WP_380792785.1">
    <property type="nucleotide sequence ID" value="NZ_JBHRVU010000004.1"/>
</dbReference>
<dbReference type="InterPro" id="IPR002104">
    <property type="entry name" value="Integrase_catalytic"/>
</dbReference>
<evidence type="ECO:0000259" key="2">
    <source>
        <dbReference type="PROSITE" id="PS51898"/>
    </source>
</evidence>
<dbReference type="InterPro" id="IPR011010">
    <property type="entry name" value="DNA_brk_join_enz"/>
</dbReference>
<gene>
    <name evidence="3" type="ORF">ACFOKF_02215</name>
</gene>
<evidence type="ECO:0000313" key="4">
    <source>
        <dbReference type="Proteomes" id="UP001595681"/>
    </source>
</evidence>
<dbReference type="InterPro" id="IPR013762">
    <property type="entry name" value="Integrase-like_cat_sf"/>
</dbReference>
<keyword evidence="1" id="KW-0233">DNA recombination</keyword>
<accession>A0ABV7ND21</accession>
<name>A0ABV7ND21_9SPHN</name>
<organism evidence="3 4">
    <name type="scientific">Sphingobium rhizovicinum</name>
    <dbReference type="NCBI Taxonomy" id="432308"/>
    <lineage>
        <taxon>Bacteria</taxon>
        <taxon>Pseudomonadati</taxon>
        <taxon>Pseudomonadota</taxon>
        <taxon>Alphaproteobacteria</taxon>
        <taxon>Sphingomonadales</taxon>
        <taxon>Sphingomonadaceae</taxon>
        <taxon>Sphingobium</taxon>
    </lineage>
</organism>
<dbReference type="Proteomes" id="UP001595681">
    <property type="component" value="Unassembled WGS sequence"/>
</dbReference>
<reference evidence="4" key="1">
    <citation type="journal article" date="2019" name="Int. J. Syst. Evol. Microbiol.">
        <title>The Global Catalogue of Microorganisms (GCM) 10K type strain sequencing project: providing services to taxonomists for standard genome sequencing and annotation.</title>
        <authorList>
            <consortium name="The Broad Institute Genomics Platform"/>
            <consortium name="The Broad Institute Genome Sequencing Center for Infectious Disease"/>
            <person name="Wu L."/>
            <person name="Ma J."/>
        </authorList>
    </citation>
    <scope>NUCLEOTIDE SEQUENCE [LARGE SCALE GENOMIC DNA]</scope>
    <source>
        <strain evidence="4">CCM 7491</strain>
    </source>
</reference>